<organism evidence="1 2">
    <name type="scientific">Fructobacillus fructosus</name>
    <dbReference type="NCBI Taxonomy" id="1631"/>
    <lineage>
        <taxon>Bacteria</taxon>
        <taxon>Bacillati</taxon>
        <taxon>Bacillota</taxon>
        <taxon>Bacilli</taxon>
        <taxon>Lactobacillales</taxon>
        <taxon>Lactobacillaceae</taxon>
        <taxon>Fructobacillus</taxon>
    </lineage>
</organism>
<dbReference type="RefSeq" id="WP_010017511.1">
    <property type="nucleotide sequence ID" value="NZ_CAUZLL010000001.1"/>
</dbReference>
<evidence type="ECO:0000313" key="2">
    <source>
        <dbReference type="Proteomes" id="UP001314261"/>
    </source>
</evidence>
<comment type="caution">
    <text evidence="1">The sequence shown here is derived from an EMBL/GenBank/DDBJ whole genome shotgun (WGS) entry which is preliminary data.</text>
</comment>
<protein>
    <submittedName>
        <fullName evidence="1">Antitoxin component of the RelBE or YafQ-DinJ toxin-antitoxin module (RelB)</fullName>
    </submittedName>
</protein>
<evidence type="ECO:0000313" key="1">
    <source>
        <dbReference type="EMBL" id="CAK1247925.1"/>
    </source>
</evidence>
<proteinExistence type="predicted"/>
<dbReference type="EMBL" id="CAUZLR010000008">
    <property type="protein sequence ID" value="CAK1247925.1"/>
    <property type="molecule type" value="Genomic_DNA"/>
</dbReference>
<dbReference type="InterPro" id="IPR013321">
    <property type="entry name" value="Arc_rbn_hlx_hlx"/>
</dbReference>
<dbReference type="Proteomes" id="UP001314261">
    <property type="component" value="Unassembled WGS sequence"/>
</dbReference>
<reference evidence="1 2" key="1">
    <citation type="submission" date="2023-10" db="EMBL/GenBank/DDBJ databases">
        <authorList>
            <person name="Botero Cardona J."/>
        </authorList>
    </citation>
    <scope>NUCLEOTIDE SEQUENCE [LARGE SCALE GENOMIC DNA]</scope>
    <source>
        <strain evidence="1 2">R-54839</strain>
    </source>
</reference>
<sequence length="84" mass="9709">MTTQIQIELDSRDEASFEKLCTRLGTTVQDAVQNFVIKSLDTGGIPFKIDVPNERLREAMASRDYKTFENLDDFLEYLNNDEDE</sequence>
<dbReference type="Gene3D" id="1.10.1220.10">
    <property type="entry name" value="Met repressor-like"/>
    <property type="match status" value="1"/>
</dbReference>
<keyword evidence="2" id="KW-1185">Reference proteome</keyword>
<accession>A0ABM9MXW6</accession>
<name>A0ABM9MXW6_9LACO</name>
<gene>
    <name evidence="1" type="ORF">R54839_PPFHFPJH_01214</name>
</gene>
<dbReference type="GeneID" id="89536995"/>